<dbReference type="InterPro" id="IPR004902">
    <property type="entry name" value="Rhabdo_ncap_2"/>
</dbReference>
<sequence>MIPANEQKYGPVENAAFCIYFNSLLDTWDTNVSSRITLKHFFGLVALFVMRGKAKTFHNLTRYFSTKFNIEFFTEVKCYTAPHKGFVKKSWKTFRESDYRTQIMFAKLVIISLLHPNRLSKYGKNNIIKFAILSHTAYCRMGIINMLQQLASVNNAEFETFFKALYCEETAASWGRVNEFFKKYLNKEAKQHTFHWAGCIESDAFQDLSCSNNFKLAVVVAVFIEKITSNAGVWQSAWVCKGTDLESCKQLGYKIYDDYRAMCSNKLEYELL</sequence>
<dbReference type="AlphaFoldDB" id="S4PG44"/>
<protein>
    <submittedName>
        <fullName evidence="2">Uncharacterized protein</fullName>
    </submittedName>
</protein>
<accession>S4PG44</accession>
<organism evidence="2">
    <name type="scientific">Pararge aegeria</name>
    <name type="common">speckled wood butterfly</name>
    <dbReference type="NCBI Taxonomy" id="116150"/>
    <lineage>
        <taxon>Eukaryota</taxon>
        <taxon>Metazoa</taxon>
        <taxon>Ecdysozoa</taxon>
        <taxon>Arthropoda</taxon>
        <taxon>Hexapoda</taxon>
        <taxon>Insecta</taxon>
        <taxon>Pterygota</taxon>
        <taxon>Neoptera</taxon>
        <taxon>Endopterygota</taxon>
        <taxon>Lepidoptera</taxon>
        <taxon>Glossata</taxon>
        <taxon>Ditrysia</taxon>
        <taxon>Papilionoidea</taxon>
        <taxon>Nymphalidae</taxon>
        <taxon>Satyrinae</taxon>
        <taxon>Satyrini</taxon>
        <taxon>Parargina</taxon>
        <taxon>Pararge</taxon>
    </lineage>
</organism>
<evidence type="ECO:0000256" key="1">
    <source>
        <dbReference type="ARBA" id="ARBA00004328"/>
    </source>
</evidence>
<dbReference type="Pfam" id="PF03216">
    <property type="entry name" value="Rhabdo_ncap_2"/>
    <property type="match status" value="1"/>
</dbReference>
<reference evidence="2" key="1">
    <citation type="journal article" date="2013" name="BMC Genomics">
        <title>Unscrambling butterfly oogenesis.</title>
        <authorList>
            <person name="Carter J.M."/>
            <person name="Baker S.C."/>
            <person name="Pink R."/>
            <person name="Carter D.R."/>
            <person name="Collins A."/>
            <person name="Tomlin J."/>
            <person name="Gibbs M."/>
            <person name="Breuker C.J."/>
        </authorList>
    </citation>
    <scope>NUCLEOTIDE SEQUENCE</scope>
    <source>
        <tissue evidence="2">Ovary</tissue>
    </source>
</reference>
<proteinExistence type="predicted"/>
<comment type="subcellular location">
    <subcellularLocation>
        <location evidence="1">Virion</location>
    </subcellularLocation>
</comment>
<dbReference type="EMBL" id="GAIX01006305">
    <property type="protein sequence ID" value="JAA86255.1"/>
    <property type="molecule type" value="Transcribed_RNA"/>
</dbReference>
<name>S4PG44_9NEOP</name>
<reference evidence="2" key="2">
    <citation type="submission" date="2013-05" db="EMBL/GenBank/DDBJ databases">
        <authorList>
            <person name="Carter J.-M."/>
            <person name="Baker S.C."/>
            <person name="Pink R."/>
            <person name="Carter D.R.F."/>
            <person name="Collins A."/>
            <person name="Tomlin J."/>
            <person name="Gibbs M."/>
            <person name="Breuker C.J."/>
        </authorList>
    </citation>
    <scope>NUCLEOTIDE SEQUENCE</scope>
    <source>
        <tissue evidence="2">Ovary</tissue>
    </source>
</reference>
<evidence type="ECO:0000313" key="2">
    <source>
        <dbReference type="EMBL" id="JAA86255.1"/>
    </source>
</evidence>